<dbReference type="HOGENOM" id="CLU_046206_2_0_5"/>
<sequence length="269" mass="31037">MKQLNVHLISDQGVDALLSVSRESLARFKNLEVIESVWPLTDSVEKLQRILTNINGKAFILYAIKDRLIRDTLKEFCQTMRIPCIPILSRIIRELSSYLNQGPTDASKEEYHRFNEDYFARIDAMNYMLSHDDGQNTWDLDEADVIIVGPSRTSKSPTSVYLSYRGYKVANIPFVNNIPLPESLIKLKHVLVIGLTINPDRLIEIRKQRLSLSQNHDNPVYAGREQILDELTNAKRVFMQNNWPIIDVTHRSVEEIAATIIKELTIRQY</sequence>
<evidence type="ECO:0000313" key="6">
    <source>
        <dbReference type="Proteomes" id="UP000023755"/>
    </source>
</evidence>
<accession>X5HJK1</accession>
<keyword evidence="6" id="KW-1185">Reference proteome</keyword>
<evidence type="ECO:0000256" key="3">
    <source>
        <dbReference type="ARBA" id="ARBA00022741"/>
    </source>
</evidence>
<keyword evidence="4 5" id="KW-0418">Kinase</keyword>
<evidence type="ECO:0000256" key="1">
    <source>
        <dbReference type="ARBA" id="ARBA00022527"/>
    </source>
</evidence>
<gene>
    <name evidence="5" type="ORF">NHE_0310</name>
</gene>
<keyword evidence="2" id="KW-0808">Transferase</keyword>
<keyword evidence="3" id="KW-0547">Nucleotide-binding</keyword>
<dbReference type="PANTHER" id="PTHR31756">
    <property type="entry name" value="PYRUVATE, PHOSPHATE DIKINASE REGULATORY PROTEIN 1, CHLOROPLASTIC"/>
    <property type="match status" value="1"/>
</dbReference>
<organism evidence="5 6">
    <name type="scientific">Neorickettsia helminthoeca str. Oregon</name>
    <dbReference type="NCBI Taxonomy" id="1286528"/>
    <lineage>
        <taxon>Bacteria</taxon>
        <taxon>Pseudomonadati</taxon>
        <taxon>Pseudomonadota</taxon>
        <taxon>Alphaproteobacteria</taxon>
        <taxon>Rickettsiales</taxon>
        <taxon>Anaplasmataceae</taxon>
        <taxon>Neorickettsia</taxon>
    </lineage>
</organism>
<proteinExistence type="predicted"/>
<dbReference type="STRING" id="1286528.NHE_0310"/>
<reference evidence="5 6" key="1">
    <citation type="submission" date="2014-03" db="EMBL/GenBank/DDBJ databases">
        <title>Sequencing and Comparison of Genomes and Transcriptome Profiles of Human Ehrlichiosis Agents.</title>
        <authorList>
            <person name="Lin M."/>
            <person name="Daugherty S.C."/>
            <person name="Nagaraj S."/>
            <person name="Cheng Z."/>
            <person name="Xiong Q."/>
            <person name="Lin F.-Y."/>
            <person name="Sengamalay N."/>
            <person name="Ott S."/>
            <person name="Godinez A."/>
            <person name="Tallon L.J."/>
            <person name="Sadzewicz L."/>
            <person name="Fraser C.M."/>
            <person name="Dunning Hotopp J.C."/>
            <person name="Rikihisa Y."/>
        </authorList>
    </citation>
    <scope>NUCLEOTIDE SEQUENCE [LARGE SCALE GENOMIC DNA]</scope>
    <source>
        <strain evidence="5 6">Oregon</strain>
    </source>
</reference>
<dbReference type="AlphaFoldDB" id="X5HJK1"/>
<evidence type="ECO:0000256" key="4">
    <source>
        <dbReference type="ARBA" id="ARBA00022777"/>
    </source>
</evidence>
<dbReference type="OrthoDB" id="9782201at2"/>
<dbReference type="InterPro" id="IPR005177">
    <property type="entry name" value="Kinase-pyrophosphorylase"/>
</dbReference>
<dbReference type="RefSeq" id="WP_038560444.1">
    <property type="nucleotide sequence ID" value="NZ_CP007481.1"/>
</dbReference>
<name>X5HJK1_9RICK</name>
<dbReference type="Proteomes" id="UP000023755">
    <property type="component" value="Chromosome"/>
</dbReference>
<dbReference type="PANTHER" id="PTHR31756:SF3">
    <property type="entry name" value="PYRUVATE, PHOSPHATE DIKINASE REGULATORY PROTEIN 1, CHLOROPLASTIC"/>
    <property type="match status" value="1"/>
</dbReference>
<protein>
    <submittedName>
        <fullName evidence="5">Kinase/pyrophosphorylase family protein</fullName>
    </submittedName>
</protein>
<dbReference type="NCBIfam" id="NF003742">
    <property type="entry name" value="PRK05339.1"/>
    <property type="match status" value="1"/>
</dbReference>
<dbReference type="Pfam" id="PF03618">
    <property type="entry name" value="Kinase-PPPase"/>
    <property type="match status" value="1"/>
</dbReference>
<evidence type="ECO:0000313" key="5">
    <source>
        <dbReference type="EMBL" id="AHX11269.1"/>
    </source>
</evidence>
<dbReference type="EMBL" id="CP007481">
    <property type="protein sequence ID" value="AHX11269.1"/>
    <property type="molecule type" value="Genomic_DNA"/>
</dbReference>
<dbReference type="GO" id="GO:0005524">
    <property type="term" value="F:ATP binding"/>
    <property type="evidence" value="ECO:0007669"/>
    <property type="project" value="InterPro"/>
</dbReference>
<dbReference type="KEGG" id="nhm:NHE_0310"/>
<dbReference type="GO" id="GO:0004674">
    <property type="term" value="F:protein serine/threonine kinase activity"/>
    <property type="evidence" value="ECO:0007669"/>
    <property type="project" value="UniProtKB-KW"/>
</dbReference>
<keyword evidence="1" id="KW-0723">Serine/threonine-protein kinase</keyword>
<evidence type="ECO:0000256" key="2">
    <source>
        <dbReference type="ARBA" id="ARBA00022679"/>
    </source>
</evidence>